<evidence type="ECO:0000313" key="9">
    <source>
        <dbReference type="EMBL" id="CED71194.1"/>
    </source>
</evidence>
<evidence type="ECO:0000256" key="2">
    <source>
        <dbReference type="ARBA" id="ARBA00009142"/>
    </source>
</evidence>
<organism evidence="9 10">
    <name type="scientific">Aliivibrio wodanis</name>
    <dbReference type="NCBI Taxonomy" id="80852"/>
    <lineage>
        <taxon>Bacteria</taxon>
        <taxon>Pseudomonadati</taxon>
        <taxon>Pseudomonadota</taxon>
        <taxon>Gammaproteobacteria</taxon>
        <taxon>Vibrionales</taxon>
        <taxon>Vibrionaceae</taxon>
        <taxon>Aliivibrio</taxon>
    </lineage>
</organism>
<evidence type="ECO:0000313" key="10">
    <source>
        <dbReference type="Proteomes" id="UP000032427"/>
    </source>
</evidence>
<gene>
    <name evidence="9" type="ORF">AWOD_I_1108</name>
</gene>
<evidence type="ECO:0000256" key="3">
    <source>
        <dbReference type="ARBA" id="ARBA00022448"/>
    </source>
</evidence>
<dbReference type="STRING" id="80852.AWOD_I_1108"/>
<dbReference type="GO" id="GO:0005886">
    <property type="term" value="C:plasma membrane"/>
    <property type="evidence" value="ECO:0007669"/>
    <property type="project" value="UniProtKB-SubCell"/>
</dbReference>
<dbReference type="PANTHER" id="PTHR30269">
    <property type="entry name" value="TRANSMEMBRANE PROTEIN YFCA"/>
    <property type="match status" value="1"/>
</dbReference>
<proteinExistence type="inferred from homology"/>
<keyword evidence="10" id="KW-1185">Reference proteome</keyword>
<dbReference type="InterPro" id="IPR002781">
    <property type="entry name" value="TM_pro_TauE-like"/>
</dbReference>
<sequence>MELPLMDLGLLFAMILIFMGSFVQSAIGFGLAIVTAPLLFLISPSYVPAPIVIVGLFLSIINAYKHKANVSFRGLGYAFLGRIPGSICGGLLLYYVDAKLLSLWIGVVVLLAVAISLLPFRIEPNNSRMTIAGFFSGLFGTSSGIGGPPMALLLQHQEANLIRANLSAFFVVSSVISLIVQVPAGYMSMSHFYLTLPLLPASYIGYLVAMKVVDKIDKETIRKVSLVMCSVSGVAAIVLGMR</sequence>
<feature type="transmembrane region" description="Helical" evidence="8">
    <location>
        <begin position="46"/>
        <end position="64"/>
    </location>
</feature>
<dbReference type="Proteomes" id="UP000032427">
    <property type="component" value="Chromosome 1"/>
</dbReference>
<feature type="transmembrane region" description="Helical" evidence="8">
    <location>
        <begin position="160"/>
        <end position="180"/>
    </location>
</feature>
<evidence type="ECO:0000256" key="1">
    <source>
        <dbReference type="ARBA" id="ARBA00004651"/>
    </source>
</evidence>
<comment type="similarity">
    <text evidence="2 8">Belongs to the 4-toluene sulfonate uptake permease (TSUP) (TC 2.A.102) family.</text>
</comment>
<evidence type="ECO:0000256" key="6">
    <source>
        <dbReference type="ARBA" id="ARBA00022989"/>
    </source>
</evidence>
<evidence type="ECO:0000256" key="5">
    <source>
        <dbReference type="ARBA" id="ARBA00022692"/>
    </source>
</evidence>
<comment type="subcellular location">
    <subcellularLocation>
        <location evidence="1 8">Cell membrane</location>
        <topology evidence="1 8">Multi-pass membrane protein</topology>
    </subcellularLocation>
</comment>
<dbReference type="EMBL" id="LN554846">
    <property type="protein sequence ID" value="CED71194.1"/>
    <property type="molecule type" value="Genomic_DNA"/>
</dbReference>
<dbReference type="PANTHER" id="PTHR30269:SF37">
    <property type="entry name" value="MEMBRANE TRANSPORTER PROTEIN"/>
    <property type="match status" value="1"/>
</dbReference>
<keyword evidence="6 8" id="KW-1133">Transmembrane helix</keyword>
<feature type="transmembrane region" description="Helical" evidence="8">
    <location>
        <begin position="12"/>
        <end position="40"/>
    </location>
</feature>
<evidence type="ECO:0000256" key="8">
    <source>
        <dbReference type="RuleBase" id="RU363041"/>
    </source>
</evidence>
<dbReference type="KEGG" id="awd:AWOD_I_1108"/>
<evidence type="ECO:0000256" key="4">
    <source>
        <dbReference type="ARBA" id="ARBA00022475"/>
    </source>
</evidence>
<name>A0A090KI57_9GAMM</name>
<feature type="transmembrane region" description="Helical" evidence="8">
    <location>
        <begin position="192"/>
        <end position="209"/>
    </location>
</feature>
<reference evidence="10" key="1">
    <citation type="submission" date="2014-09" db="EMBL/GenBank/DDBJ databases">
        <authorList>
            <person name="Hjerde E."/>
        </authorList>
    </citation>
    <scope>NUCLEOTIDE SEQUENCE [LARGE SCALE GENOMIC DNA]</scope>
    <source>
        <strain evidence="10">06/09/139</strain>
    </source>
</reference>
<accession>A0A090KI57</accession>
<dbReference type="AlphaFoldDB" id="A0A090KI57"/>
<dbReference type="Pfam" id="PF01925">
    <property type="entry name" value="TauE"/>
    <property type="match status" value="1"/>
</dbReference>
<feature type="transmembrane region" description="Helical" evidence="8">
    <location>
        <begin position="76"/>
        <end position="95"/>
    </location>
</feature>
<keyword evidence="3" id="KW-0813">Transport</keyword>
<dbReference type="PATRIC" id="fig|80852.17.peg.1135"/>
<keyword evidence="5 8" id="KW-0812">Transmembrane</keyword>
<protein>
    <recommendedName>
        <fullName evidence="8">Probable membrane transporter protein</fullName>
    </recommendedName>
</protein>
<keyword evidence="7 8" id="KW-0472">Membrane</keyword>
<feature type="transmembrane region" description="Helical" evidence="8">
    <location>
        <begin position="221"/>
        <end position="241"/>
    </location>
</feature>
<feature type="transmembrane region" description="Helical" evidence="8">
    <location>
        <begin position="132"/>
        <end position="154"/>
    </location>
</feature>
<keyword evidence="4 8" id="KW-1003">Cell membrane</keyword>
<evidence type="ECO:0000256" key="7">
    <source>
        <dbReference type="ARBA" id="ARBA00023136"/>
    </source>
</evidence>
<dbReference type="InterPro" id="IPR052017">
    <property type="entry name" value="TSUP"/>
</dbReference>
<dbReference type="HOGENOM" id="CLU_054750_2_0_6"/>
<feature type="transmembrane region" description="Helical" evidence="8">
    <location>
        <begin position="101"/>
        <end position="120"/>
    </location>
</feature>